<keyword evidence="7" id="KW-1185">Reference proteome</keyword>
<dbReference type="Gene3D" id="1.10.443.10">
    <property type="entry name" value="Intergrase catalytic core"/>
    <property type="match status" value="1"/>
</dbReference>
<feature type="compositionally biased region" description="Polar residues" evidence="3">
    <location>
        <begin position="1"/>
        <end position="15"/>
    </location>
</feature>
<feature type="domain" description="Tyr recombinase" evidence="5">
    <location>
        <begin position="852"/>
        <end position="1061"/>
    </location>
</feature>
<dbReference type="InterPro" id="IPR013762">
    <property type="entry name" value="Integrase-like_cat_sf"/>
</dbReference>
<dbReference type="PROSITE" id="PS51898">
    <property type="entry name" value="TYR_RECOMBINASE"/>
    <property type="match status" value="1"/>
</dbReference>
<evidence type="ECO:0000313" key="7">
    <source>
        <dbReference type="Proteomes" id="UP000076858"/>
    </source>
</evidence>
<keyword evidence="2" id="KW-0233">DNA recombination</keyword>
<evidence type="ECO:0008006" key="8">
    <source>
        <dbReference type="Google" id="ProtNLM"/>
    </source>
</evidence>
<dbReference type="Gene3D" id="3.30.70.270">
    <property type="match status" value="1"/>
</dbReference>
<keyword evidence="1" id="KW-0238">DNA-binding</keyword>
<evidence type="ECO:0000259" key="4">
    <source>
        <dbReference type="PROSITE" id="PS50878"/>
    </source>
</evidence>
<organism evidence="6 7">
    <name type="scientific">Daphnia magna</name>
    <dbReference type="NCBI Taxonomy" id="35525"/>
    <lineage>
        <taxon>Eukaryota</taxon>
        <taxon>Metazoa</taxon>
        <taxon>Ecdysozoa</taxon>
        <taxon>Arthropoda</taxon>
        <taxon>Crustacea</taxon>
        <taxon>Branchiopoda</taxon>
        <taxon>Diplostraca</taxon>
        <taxon>Cladocera</taxon>
        <taxon>Anomopoda</taxon>
        <taxon>Daphniidae</taxon>
        <taxon>Daphnia</taxon>
    </lineage>
</organism>
<dbReference type="GO" id="GO:0003677">
    <property type="term" value="F:DNA binding"/>
    <property type="evidence" value="ECO:0007669"/>
    <property type="project" value="UniProtKB-KW"/>
</dbReference>
<dbReference type="InterPro" id="IPR052055">
    <property type="entry name" value="Hepadnavirus_pol/RT"/>
</dbReference>
<dbReference type="InterPro" id="IPR000477">
    <property type="entry name" value="RT_dom"/>
</dbReference>
<comment type="caution">
    <text evidence="6">The sequence shown here is derived from an EMBL/GenBank/DDBJ whole genome shotgun (WGS) entry which is preliminary data.</text>
</comment>
<dbReference type="EMBL" id="LRGB01000547">
    <property type="protein sequence ID" value="KZS18207.1"/>
    <property type="molecule type" value="Genomic_DNA"/>
</dbReference>
<dbReference type="PANTHER" id="PTHR33050">
    <property type="entry name" value="REVERSE TRANSCRIPTASE DOMAIN-CONTAINING PROTEIN"/>
    <property type="match status" value="1"/>
</dbReference>
<dbReference type="SUPFAM" id="SSF56349">
    <property type="entry name" value="DNA breaking-rejoining enzymes"/>
    <property type="match status" value="1"/>
</dbReference>
<evidence type="ECO:0000313" key="6">
    <source>
        <dbReference type="EMBL" id="KZS18207.1"/>
    </source>
</evidence>
<dbReference type="GO" id="GO:0015074">
    <property type="term" value="P:DNA integration"/>
    <property type="evidence" value="ECO:0007669"/>
    <property type="project" value="InterPro"/>
</dbReference>
<dbReference type="OrthoDB" id="7756796at2759"/>
<name>A0A162NRL4_9CRUS</name>
<evidence type="ECO:0000256" key="2">
    <source>
        <dbReference type="ARBA" id="ARBA00023172"/>
    </source>
</evidence>
<evidence type="ECO:0000256" key="3">
    <source>
        <dbReference type="SAM" id="MobiDB-lite"/>
    </source>
</evidence>
<dbReference type="Pfam" id="PF00589">
    <property type="entry name" value="Phage_integrase"/>
    <property type="match status" value="1"/>
</dbReference>
<dbReference type="InterPro" id="IPR011010">
    <property type="entry name" value="DNA_brk_join_enz"/>
</dbReference>
<evidence type="ECO:0000259" key="5">
    <source>
        <dbReference type="PROSITE" id="PS51898"/>
    </source>
</evidence>
<protein>
    <recommendedName>
        <fullName evidence="8">Reverse transcriptase domain-containing protein</fullName>
    </recommendedName>
</protein>
<dbReference type="InterPro" id="IPR043502">
    <property type="entry name" value="DNA/RNA_pol_sf"/>
</dbReference>
<reference evidence="6 7" key="1">
    <citation type="submission" date="2016-03" db="EMBL/GenBank/DDBJ databases">
        <title>EvidentialGene: Evidence-directed Construction of Genes on Genomes.</title>
        <authorList>
            <person name="Gilbert D.G."/>
            <person name="Choi J.-H."/>
            <person name="Mockaitis K."/>
            <person name="Colbourne J."/>
            <person name="Pfrender M."/>
        </authorList>
    </citation>
    <scope>NUCLEOTIDE SEQUENCE [LARGE SCALE GENOMIC DNA]</scope>
    <source>
        <strain evidence="6 7">Xinb3</strain>
        <tissue evidence="6">Complete organism</tissue>
    </source>
</reference>
<dbReference type="InterPro" id="IPR043128">
    <property type="entry name" value="Rev_trsase/Diguanyl_cyclase"/>
</dbReference>
<dbReference type="CDD" id="cd09275">
    <property type="entry name" value="RNase_HI_RT_DIRS1"/>
    <property type="match status" value="1"/>
</dbReference>
<feature type="domain" description="Reverse transcriptase" evidence="4">
    <location>
        <begin position="191"/>
        <end position="373"/>
    </location>
</feature>
<dbReference type="GO" id="GO:0006310">
    <property type="term" value="P:DNA recombination"/>
    <property type="evidence" value="ECO:0007669"/>
    <property type="project" value="UniProtKB-KW"/>
</dbReference>
<feature type="compositionally biased region" description="Polar residues" evidence="3">
    <location>
        <begin position="56"/>
        <end position="70"/>
    </location>
</feature>
<dbReference type="Proteomes" id="UP000076858">
    <property type="component" value="Unassembled WGS sequence"/>
</dbReference>
<dbReference type="InterPro" id="IPR002104">
    <property type="entry name" value="Integrase_catalytic"/>
</dbReference>
<dbReference type="STRING" id="35525.A0A162NRL4"/>
<feature type="region of interest" description="Disordered" evidence="3">
    <location>
        <begin position="1"/>
        <end position="27"/>
    </location>
</feature>
<dbReference type="PROSITE" id="PS50878">
    <property type="entry name" value="RT_POL"/>
    <property type="match status" value="1"/>
</dbReference>
<dbReference type="SUPFAM" id="SSF47823">
    <property type="entry name" value="lambda integrase-like, N-terminal domain"/>
    <property type="match status" value="1"/>
</dbReference>
<dbReference type="GO" id="GO:0071897">
    <property type="term" value="P:DNA biosynthetic process"/>
    <property type="evidence" value="ECO:0007669"/>
    <property type="project" value="UniProtKB-ARBA"/>
</dbReference>
<evidence type="ECO:0000256" key="1">
    <source>
        <dbReference type="ARBA" id="ARBA00023125"/>
    </source>
</evidence>
<feature type="compositionally biased region" description="Polar residues" evidence="3">
    <location>
        <begin position="109"/>
        <end position="118"/>
    </location>
</feature>
<dbReference type="PANTHER" id="PTHR33050:SF7">
    <property type="entry name" value="RIBONUCLEASE H"/>
    <property type="match status" value="1"/>
</dbReference>
<feature type="region of interest" description="Disordered" evidence="3">
    <location>
        <begin position="56"/>
        <end position="121"/>
    </location>
</feature>
<gene>
    <name evidence="6" type="ORF">APZ42_015627</name>
</gene>
<dbReference type="Pfam" id="PF00078">
    <property type="entry name" value="RVT_1"/>
    <property type="match status" value="1"/>
</dbReference>
<dbReference type="Gene3D" id="1.10.150.130">
    <property type="match status" value="1"/>
</dbReference>
<proteinExistence type="predicted"/>
<sequence>MVRSSQQQAELSNLQPIHRLSGQPFRTGGQQFRHLEVHTNRPLGQSHRHRFESIDTQQGMSADNRQTGDSSVPPARFGGERDLFENNTAQHPNAGSSRSFSNRGRYVSNLKSDSSKPVPTTEKEILVGTRISSGAERWAEISSDPWILGVVTSGLRLEFSSYPIQDITPANTILGASQWDICNKEIEDMLRKKAVVRTEERGFVSNVFIIPKKSGGSRPVINLKRLNTFIVYRHFKMEGVNLIKHIVCTNDWMAKLDLKDAYFSVPIHKEDQRFLQFKWKNSLFQFVCLPFGLSSAPWAFTKLMKPVVAYLRQQGIRLIIYLDDILVLNQSKERLVEQLAVVSNLLVSLGFVLNQEKSQLTPAQELEFLGLLIDSTSLSLSLPRTKQESIISSCKETLKKERIPLKEIASILGKFTWAAWAIPFSHAHCRGIQNLYIDKLKSSSGDLKTKIYLTIEARNDLTWWTSSQNLNKKKALIDALPSVTIYADASLSGWGAVCNEVRTGGPWTTSDATRHINELELLAGFHALRSFSERSRSCTISLRLDNSSAVAYINKMGGSKSSHLNNIALEIANWCEERNISLQASHLPGIFNAVADQESRVREDWSDWMLAKEAFHSIQKRWEIEIDLFAAHWNAQLETFSSWRPQPGAVETDAMSFSWIGRCGYAFPPFSLIKNCLSKIRQEKATLVLVCPYWPSQSWFPSILDLACDTPIVLRSRPDLLVSSQGEPHPLTQFQDLPANRLEIIRRQYASQGIPEQVGNLLLAGSRDSTRAAYQSAWVTWGNWCSEQDRNPLRNDLNNILLFLTEAHSKGKAYNTINIYRSMLSSTLDPIDGLQIGKHPLVLKLMRGIYNSNPPKPKYDCTWDVDMVVNHLNRLANEEMTIAPLARKLVTLIALASLLRVSEIASIARESLKINEAGMSFSLLKPRKAQREGALKTLSIKRIRDPRIDPVSCTERYILLSEGFRNQANDKHLFIGSVKPHKPVAGSTVAGWLKRQLQEGGVDVSKFSAHSTRGAASSKAAAAGIPVQSILNTANWSSESTFTKFYRRDLNKEPSLAEVVLNLE</sequence>
<accession>A0A162NRL4</accession>
<dbReference type="AlphaFoldDB" id="A0A162NRL4"/>
<dbReference type="Gene3D" id="3.10.10.10">
    <property type="entry name" value="HIV Type 1 Reverse Transcriptase, subunit A, domain 1"/>
    <property type="match status" value="1"/>
</dbReference>
<dbReference type="SUPFAM" id="SSF56672">
    <property type="entry name" value="DNA/RNA polymerases"/>
    <property type="match status" value="1"/>
</dbReference>
<dbReference type="CDD" id="cd03714">
    <property type="entry name" value="RT_DIRS1"/>
    <property type="match status" value="1"/>
</dbReference>
<feature type="compositionally biased region" description="Polar residues" evidence="3">
    <location>
        <begin position="85"/>
        <end position="102"/>
    </location>
</feature>
<dbReference type="InterPro" id="IPR010998">
    <property type="entry name" value="Integrase_recombinase_N"/>
</dbReference>